<evidence type="ECO:0000259" key="9">
    <source>
        <dbReference type="PROSITE" id="PS50055"/>
    </source>
</evidence>
<dbReference type="Pfam" id="PF00102">
    <property type="entry name" value="Y_phosphatase"/>
    <property type="match status" value="1"/>
</dbReference>
<dbReference type="GO" id="GO:0005737">
    <property type="term" value="C:cytoplasm"/>
    <property type="evidence" value="ECO:0007669"/>
    <property type="project" value="UniProtKB-SubCell"/>
</dbReference>
<evidence type="ECO:0000256" key="5">
    <source>
        <dbReference type="ARBA" id="ARBA00022801"/>
    </source>
</evidence>
<evidence type="ECO:0000256" key="1">
    <source>
        <dbReference type="ARBA" id="ARBA00004496"/>
    </source>
</evidence>
<keyword evidence="4" id="KW-0597">Phosphoprotein</keyword>
<feature type="region of interest" description="Disordered" evidence="8">
    <location>
        <begin position="1"/>
        <end position="40"/>
    </location>
</feature>
<dbReference type="InterPro" id="IPR003595">
    <property type="entry name" value="Tyr_Pase_cat"/>
</dbReference>
<evidence type="ECO:0000256" key="7">
    <source>
        <dbReference type="ARBA" id="ARBA00034734"/>
    </source>
</evidence>
<keyword evidence="6" id="KW-0904">Protein phosphatase</keyword>
<feature type="domain" description="Tyrosine specific protein phosphatases" evidence="10">
    <location>
        <begin position="265"/>
        <end position="343"/>
    </location>
</feature>
<name>A0A8S1H7V2_9PELO</name>
<keyword evidence="12" id="KW-1185">Reference proteome</keyword>
<reference evidence="11" key="1">
    <citation type="submission" date="2020-10" db="EMBL/GenBank/DDBJ databases">
        <authorList>
            <person name="Kikuchi T."/>
        </authorList>
    </citation>
    <scope>NUCLEOTIDE SEQUENCE</scope>
    <source>
        <strain evidence="11">NKZ352</strain>
    </source>
</reference>
<dbReference type="PROSITE" id="PS50055">
    <property type="entry name" value="TYR_PHOSPHATASE_PTP"/>
    <property type="match status" value="1"/>
</dbReference>
<protein>
    <recommendedName>
        <fullName evidence="2">protein-tyrosine-phosphatase</fullName>
        <ecNumber evidence="2">3.1.3.48</ecNumber>
    </recommendedName>
</protein>
<dbReference type="SUPFAM" id="SSF52799">
    <property type="entry name" value="(Phosphotyrosine protein) phosphatases II"/>
    <property type="match status" value="1"/>
</dbReference>
<evidence type="ECO:0000256" key="6">
    <source>
        <dbReference type="ARBA" id="ARBA00022912"/>
    </source>
</evidence>
<dbReference type="PROSITE" id="PS50056">
    <property type="entry name" value="TYR_PHOSPHATASE_2"/>
    <property type="match status" value="1"/>
</dbReference>
<dbReference type="InterPro" id="IPR000387">
    <property type="entry name" value="Tyr_Pase_dom"/>
</dbReference>
<dbReference type="OrthoDB" id="10253954at2759"/>
<proteinExistence type="inferred from homology"/>
<dbReference type="PANTHER" id="PTHR19134:SF543">
    <property type="entry name" value="PROTEIN-TYROSINE-PHOSPHATASE"/>
    <property type="match status" value="1"/>
</dbReference>
<evidence type="ECO:0000313" key="12">
    <source>
        <dbReference type="Proteomes" id="UP000835052"/>
    </source>
</evidence>
<evidence type="ECO:0000256" key="8">
    <source>
        <dbReference type="SAM" id="MobiDB-lite"/>
    </source>
</evidence>
<dbReference type="PRINTS" id="PR00700">
    <property type="entry name" value="PRTYPHPHTASE"/>
</dbReference>
<evidence type="ECO:0000256" key="2">
    <source>
        <dbReference type="ARBA" id="ARBA00013064"/>
    </source>
</evidence>
<dbReference type="AlphaFoldDB" id="A0A8S1H7V2"/>
<feature type="domain" description="Tyrosine-protein phosphatase" evidence="9">
    <location>
        <begin position="83"/>
        <end position="352"/>
    </location>
</feature>
<feature type="compositionally biased region" description="Basic and acidic residues" evidence="8">
    <location>
        <begin position="8"/>
        <end position="24"/>
    </location>
</feature>
<evidence type="ECO:0000259" key="10">
    <source>
        <dbReference type="PROSITE" id="PS50056"/>
    </source>
</evidence>
<dbReference type="FunFam" id="3.90.190.10:FF:000045">
    <property type="entry name" value="Tyrosine-protein phosphatase non-receptor type 12"/>
    <property type="match status" value="1"/>
</dbReference>
<dbReference type="GO" id="GO:0004725">
    <property type="term" value="F:protein tyrosine phosphatase activity"/>
    <property type="evidence" value="ECO:0007669"/>
    <property type="project" value="UniProtKB-EC"/>
</dbReference>
<dbReference type="EC" id="3.1.3.48" evidence="2"/>
<evidence type="ECO:0000256" key="3">
    <source>
        <dbReference type="ARBA" id="ARBA00022490"/>
    </source>
</evidence>
<evidence type="ECO:0000313" key="11">
    <source>
        <dbReference type="EMBL" id="CAD6191262.1"/>
    </source>
</evidence>
<feature type="compositionally biased region" description="Pro residues" evidence="8">
    <location>
        <begin position="422"/>
        <end position="432"/>
    </location>
</feature>
<keyword evidence="3" id="KW-0963">Cytoplasm</keyword>
<dbReference type="CDD" id="cd00047">
    <property type="entry name" value="PTPc"/>
    <property type="match status" value="1"/>
</dbReference>
<organism evidence="11 12">
    <name type="scientific">Caenorhabditis auriculariae</name>
    <dbReference type="NCBI Taxonomy" id="2777116"/>
    <lineage>
        <taxon>Eukaryota</taxon>
        <taxon>Metazoa</taxon>
        <taxon>Ecdysozoa</taxon>
        <taxon>Nematoda</taxon>
        <taxon>Chromadorea</taxon>
        <taxon>Rhabditida</taxon>
        <taxon>Rhabditina</taxon>
        <taxon>Rhabditomorpha</taxon>
        <taxon>Rhabditoidea</taxon>
        <taxon>Rhabditidae</taxon>
        <taxon>Peloderinae</taxon>
        <taxon>Caenorhabditis</taxon>
    </lineage>
</organism>
<dbReference type="InterPro" id="IPR016130">
    <property type="entry name" value="Tyr_Pase_AS"/>
</dbReference>
<dbReference type="Proteomes" id="UP000835052">
    <property type="component" value="Unassembled WGS sequence"/>
</dbReference>
<dbReference type="Gene3D" id="3.90.190.10">
    <property type="entry name" value="Protein tyrosine phosphatase superfamily"/>
    <property type="match status" value="1"/>
</dbReference>
<dbReference type="SMART" id="SM00194">
    <property type="entry name" value="PTPc"/>
    <property type="match status" value="1"/>
</dbReference>
<gene>
    <name evidence="11" type="ORF">CAUJ_LOCUS7181</name>
</gene>
<accession>A0A8S1H7V2</accession>
<keyword evidence="5" id="KW-0378">Hydrolase</keyword>
<sequence>MAASDPTKTSEESKSEPQQREVKTELITAVNSSAGDEDVILTEDVARDSLNEQNDDDYPKMKSLEEVMQEFLEEEKFMTATDYMRRFYQIRVEQEKLRSEPEFSCDSACSHLHYARNRYRDILPYDHNRVTIQKGDENPDGYMNASFIQVPGGETKFIAAQAPLPATLDEWWKMIDEHQVYVIVILCKLVEMNKIKCERYWPAEVETSEIFGDYEITLEKEQTFEDDEYLLRVLTMRNLETDGVREIHQLHYREWPDHGCPSGEKQLLNMVEEMVALHERTSATSPILVHCSAGVGRTGTIIAVNHIRERMKAAKLDPVDLYQLVLTLRRQRASMVQTQDQFQFVHKCVATYFRQHLGIPEPEPTPVMHSQSSYSLPVRLIAPPTPTEQFSALGEDSTAHSSNSDVPSCEEANVDADLKPVPEYPDFPPSPTGPEEFETLF</sequence>
<dbReference type="EMBL" id="CAJGYM010000020">
    <property type="protein sequence ID" value="CAD6191262.1"/>
    <property type="molecule type" value="Genomic_DNA"/>
</dbReference>
<comment type="similarity">
    <text evidence="7">Belongs to the protein-tyrosine phosphatase family. Non-receptor class 4 subfamily.</text>
</comment>
<comment type="subcellular location">
    <subcellularLocation>
        <location evidence="1">Cytoplasm</location>
    </subcellularLocation>
</comment>
<dbReference type="SMART" id="SM00404">
    <property type="entry name" value="PTPc_motif"/>
    <property type="match status" value="1"/>
</dbReference>
<comment type="caution">
    <text evidence="11">The sequence shown here is derived from an EMBL/GenBank/DDBJ whole genome shotgun (WGS) entry which is preliminary data.</text>
</comment>
<dbReference type="InterPro" id="IPR000242">
    <property type="entry name" value="PTP_cat"/>
</dbReference>
<dbReference type="PANTHER" id="PTHR19134">
    <property type="entry name" value="RECEPTOR-TYPE TYROSINE-PROTEIN PHOSPHATASE"/>
    <property type="match status" value="1"/>
</dbReference>
<dbReference type="InterPro" id="IPR050348">
    <property type="entry name" value="Protein-Tyr_Phosphatase"/>
</dbReference>
<feature type="region of interest" description="Disordered" evidence="8">
    <location>
        <begin position="386"/>
        <end position="441"/>
    </location>
</feature>
<evidence type="ECO:0000256" key="4">
    <source>
        <dbReference type="ARBA" id="ARBA00022553"/>
    </source>
</evidence>
<dbReference type="PROSITE" id="PS00383">
    <property type="entry name" value="TYR_PHOSPHATASE_1"/>
    <property type="match status" value="1"/>
</dbReference>
<dbReference type="InterPro" id="IPR029021">
    <property type="entry name" value="Prot-tyrosine_phosphatase-like"/>
</dbReference>